<keyword evidence="9" id="KW-0539">Nucleus</keyword>
<keyword evidence="4" id="KW-0808">Transferase</keyword>
<keyword evidence="7" id="KW-0506">mRNA capping</keyword>
<dbReference type="GO" id="GO:0140818">
    <property type="term" value="F:mRNA 5'-triphosphate monophosphatase activity"/>
    <property type="evidence" value="ECO:0007669"/>
    <property type="project" value="InterPro"/>
</dbReference>
<dbReference type="Pfam" id="PF01331">
    <property type="entry name" value="mRNA_cap_enzyme"/>
    <property type="match status" value="1"/>
</dbReference>
<name>A0A1Y5I403_OSTTA</name>
<feature type="region of interest" description="Disordered" evidence="14">
    <location>
        <begin position="40"/>
        <end position="59"/>
    </location>
</feature>
<dbReference type="PROSITE" id="PS00383">
    <property type="entry name" value="TYR_PHOSPHATASE_1"/>
    <property type="match status" value="1"/>
</dbReference>
<evidence type="ECO:0000256" key="1">
    <source>
        <dbReference type="ARBA" id="ARBA00004123"/>
    </source>
</evidence>
<dbReference type="SUPFAM" id="SSF52799">
    <property type="entry name" value="(Phosphotyrosine protein) phosphatases II"/>
    <property type="match status" value="1"/>
</dbReference>
<dbReference type="InterPro" id="IPR016130">
    <property type="entry name" value="Tyr_Pase_AS"/>
</dbReference>
<accession>A0A1Y5I403</accession>
<evidence type="ECO:0000256" key="4">
    <source>
        <dbReference type="ARBA" id="ARBA00022679"/>
    </source>
</evidence>
<dbReference type="AlphaFoldDB" id="A0A1Y5I403"/>
<dbReference type="InterPro" id="IPR000387">
    <property type="entry name" value="Tyr_Pase_dom"/>
</dbReference>
<organism evidence="16">
    <name type="scientific">Ostreococcus tauri</name>
    <name type="common">Marine green alga</name>
    <dbReference type="NCBI Taxonomy" id="70448"/>
    <lineage>
        <taxon>Eukaryota</taxon>
        <taxon>Viridiplantae</taxon>
        <taxon>Chlorophyta</taxon>
        <taxon>Mamiellophyceae</taxon>
        <taxon>Mamiellales</taxon>
        <taxon>Bathycoccaceae</taxon>
        <taxon>Ostreococcus</taxon>
    </lineage>
</organism>
<feature type="binding site" evidence="13">
    <location>
        <position position="429"/>
    </location>
    <ligand>
        <name>GTP</name>
        <dbReference type="ChEBI" id="CHEBI:37565"/>
    </ligand>
</feature>
<evidence type="ECO:0000256" key="10">
    <source>
        <dbReference type="ARBA" id="ARBA00044624"/>
    </source>
</evidence>
<evidence type="ECO:0000256" key="11">
    <source>
        <dbReference type="PIRSR" id="PIRSR036958-1"/>
    </source>
</evidence>
<feature type="compositionally biased region" description="Basic and acidic residues" evidence="14">
    <location>
        <begin position="286"/>
        <end position="298"/>
    </location>
</feature>
<dbReference type="eggNOG" id="KOG2386">
    <property type="taxonomic scope" value="Eukaryota"/>
</dbReference>
<feature type="binding site" evidence="13">
    <location>
        <begin position="473"/>
        <end position="475"/>
    </location>
    <ligand>
        <name>GTP</name>
        <dbReference type="ChEBI" id="CHEBI:37565"/>
    </ligand>
</feature>
<dbReference type="PANTHER" id="PTHR10367:SF17">
    <property type="entry name" value="MRNA-CAPPING ENZYME"/>
    <property type="match status" value="1"/>
</dbReference>
<dbReference type="EMBL" id="KZ155839">
    <property type="protein sequence ID" value="OUS41845.1"/>
    <property type="molecule type" value="Genomic_DNA"/>
</dbReference>
<dbReference type="InterPro" id="IPR012340">
    <property type="entry name" value="NA-bd_OB-fold"/>
</dbReference>
<evidence type="ECO:0000256" key="8">
    <source>
        <dbReference type="ARBA" id="ARBA00023134"/>
    </source>
</evidence>
<sequence>MSEVKFAGSPLDVTASAPGVHISTSSDSMRPKQKLCAPIRVKSSADTPRARVHDVRRPASNVKATAARHTSARSVASMSTPSTSRGAWDLPEGWLQCPRMSDVFAGSFLASKTPLRDAFYQNSNVPDQDKYTPDDAIALAASKGRDVCLVIDLTNTSRYYDVSSFEKYGIAVRKIRCGGRDGAPDAREVSEFLYVVKRTMAAIASDPGWQARIKETGAQPVVLVHCTHGFNRTGAMLAHYCQRAFAWPELNKWITEFARVRPPGIYKSDYLESLFDYYLERRFSTTKDPKRPSWKSDDLSDAPPLADEKVPTGDLFDPIMNTSYKKTFAHSRAPIPGTRRASQRAFEIASTADIDASAPLHHEDVIGEEVYDEMITEVRKLCSWACVSDDSNISPDNFPGSQPVSLSRDNMSLLKREPYSVTWKADGTRYLLLLMRDGSYLIDRKFSVRRVQMRFPLPHKKFGMSVHHCTLMDGEMVVDTDPETKKQTRRYLAYDLMAVNGERVANRPFLERLNIVREFVVEPRKKFLASTAPSGAYAAHKEPFSVRTKDFFPLKHARTFIEKFIPQLCHESDGLIFQPSNTAYMPLTYESLLKWKFPELNSVDFLLRVAHGKGLLFVGAKGRDQFARLEDDFVTRTDSLESLDGKIVECSWDMNANTWVYMRTRADKETPNFITVYEKTWKSIQDNITSEDILDFVEKEVGV</sequence>
<dbReference type="Pfam" id="PF03919">
    <property type="entry name" value="mRNA_cap_C"/>
    <property type="match status" value="1"/>
</dbReference>
<feature type="region of interest" description="Disordered" evidence="14">
    <location>
        <begin position="286"/>
        <end position="311"/>
    </location>
</feature>
<dbReference type="CDD" id="cd07895">
    <property type="entry name" value="Adenylation_mRNA_capping"/>
    <property type="match status" value="1"/>
</dbReference>
<dbReference type="SUPFAM" id="SSF56091">
    <property type="entry name" value="DNA ligase/mRNA capping enzyme, catalytic domain"/>
    <property type="match status" value="1"/>
</dbReference>
<dbReference type="EC" id="2.7.7.50" evidence="2"/>
<dbReference type="InterPro" id="IPR029021">
    <property type="entry name" value="Prot-tyrosine_phosphatase-like"/>
</dbReference>
<dbReference type="GO" id="GO:0005634">
    <property type="term" value="C:nucleus"/>
    <property type="evidence" value="ECO:0007669"/>
    <property type="project" value="UniProtKB-SubCell"/>
</dbReference>
<dbReference type="InterPro" id="IPR017074">
    <property type="entry name" value="mRNA_cap_enz_bifunc"/>
</dbReference>
<feature type="region of interest" description="Disordered" evidence="14">
    <location>
        <begin position="64"/>
        <end position="84"/>
    </location>
</feature>
<feature type="compositionally biased region" description="Basic and acidic residues" evidence="14">
    <location>
        <begin position="48"/>
        <end position="57"/>
    </location>
</feature>
<evidence type="ECO:0000256" key="2">
    <source>
        <dbReference type="ARBA" id="ARBA00012475"/>
    </source>
</evidence>
<feature type="binding site" evidence="13">
    <location>
        <begin position="594"/>
        <end position="596"/>
    </location>
    <ligand>
        <name>GTP</name>
        <dbReference type="ChEBI" id="CHEBI:37565"/>
    </ligand>
</feature>
<dbReference type="Gene3D" id="3.90.190.10">
    <property type="entry name" value="Protein tyrosine phosphatase superfamily"/>
    <property type="match status" value="1"/>
</dbReference>
<evidence type="ECO:0000256" key="6">
    <source>
        <dbReference type="ARBA" id="ARBA00022741"/>
    </source>
</evidence>
<evidence type="ECO:0000256" key="9">
    <source>
        <dbReference type="ARBA" id="ARBA00023242"/>
    </source>
</evidence>
<evidence type="ECO:0000256" key="12">
    <source>
        <dbReference type="PIRSR" id="PIRSR036958-2"/>
    </source>
</evidence>
<dbReference type="InterPro" id="IPR051029">
    <property type="entry name" value="mRNA_Capping_Enz/RNA_Phosphat"/>
</dbReference>
<dbReference type="Gene3D" id="3.30.470.30">
    <property type="entry name" value="DNA ligase/mRNA capping enzyme"/>
    <property type="match status" value="1"/>
</dbReference>
<evidence type="ECO:0000256" key="7">
    <source>
        <dbReference type="ARBA" id="ARBA00023042"/>
    </source>
</evidence>
<dbReference type="GO" id="GO:0004484">
    <property type="term" value="F:mRNA guanylyltransferase activity"/>
    <property type="evidence" value="ECO:0007669"/>
    <property type="project" value="UniProtKB-EC"/>
</dbReference>
<gene>
    <name evidence="16" type="ORF">BE221DRAFT_163061</name>
</gene>
<dbReference type="InterPro" id="IPR001339">
    <property type="entry name" value="mRNA_cap_enzyme_adenylation"/>
</dbReference>
<evidence type="ECO:0000256" key="13">
    <source>
        <dbReference type="PIRSR" id="PIRSR036958-3"/>
    </source>
</evidence>
<dbReference type="Gene3D" id="2.40.50.140">
    <property type="entry name" value="Nucleic acid-binding proteins"/>
    <property type="match status" value="1"/>
</dbReference>
<dbReference type="InterPro" id="IPR013846">
    <property type="entry name" value="mRNA_cap_enzyme_C"/>
</dbReference>
<feature type="active site" description="Phosphocysteine intermediate" evidence="11">
    <location>
        <position position="226"/>
    </location>
</feature>
<evidence type="ECO:0000259" key="15">
    <source>
        <dbReference type="PROSITE" id="PS50056"/>
    </source>
</evidence>
<evidence type="ECO:0000313" key="16">
    <source>
        <dbReference type="EMBL" id="OUS41845.1"/>
    </source>
</evidence>
<keyword evidence="6 13" id="KW-0547">Nucleotide-binding</keyword>
<feature type="binding site" evidence="13">
    <location>
        <position position="444"/>
    </location>
    <ligand>
        <name>GTP</name>
        <dbReference type="ChEBI" id="CHEBI:37565"/>
    </ligand>
</feature>
<feature type="active site" description="N6-GMP-lysine intermediate" evidence="12">
    <location>
        <position position="424"/>
    </location>
</feature>
<dbReference type="GO" id="GO:0005525">
    <property type="term" value="F:GTP binding"/>
    <property type="evidence" value="ECO:0007669"/>
    <property type="project" value="UniProtKB-KW"/>
</dbReference>
<keyword evidence="8 13" id="KW-0342">GTP-binding</keyword>
<protein>
    <recommendedName>
        <fullName evidence="2">mRNA guanylyltransferase</fullName>
        <ecNumber evidence="2">2.7.7.50</ecNumber>
    </recommendedName>
</protein>
<keyword evidence="3" id="KW-0507">mRNA processing</keyword>
<dbReference type="PIRSF" id="PIRSF036958">
    <property type="entry name" value="mRNA_capping_HCE"/>
    <property type="match status" value="1"/>
</dbReference>
<proteinExistence type="predicted"/>
<evidence type="ECO:0000256" key="5">
    <source>
        <dbReference type="ARBA" id="ARBA00022695"/>
    </source>
</evidence>
<comment type="catalytic activity">
    <reaction evidence="10">
        <text>a 5'-end diphospho-ribonucleoside in mRNA + GTP + H(+) = a 5'-end (5'-triphosphoguanosine)-ribonucleoside in mRNA + diphosphate</text>
        <dbReference type="Rhea" id="RHEA:67012"/>
        <dbReference type="Rhea" id="RHEA-COMP:17165"/>
        <dbReference type="Rhea" id="RHEA-COMP:17166"/>
        <dbReference type="ChEBI" id="CHEBI:15378"/>
        <dbReference type="ChEBI" id="CHEBI:33019"/>
        <dbReference type="ChEBI" id="CHEBI:37565"/>
        <dbReference type="ChEBI" id="CHEBI:167616"/>
        <dbReference type="ChEBI" id="CHEBI:167617"/>
        <dbReference type="EC" id="2.7.7.50"/>
    </reaction>
    <physiologicalReaction direction="left-to-right" evidence="10">
        <dbReference type="Rhea" id="RHEA:67013"/>
    </physiologicalReaction>
</comment>
<dbReference type="GO" id="GO:0006370">
    <property type="term" value="P:7-methylguanosine mRNA capping"/>
    <property type="evidence" value="ECO:0007669"/>
    <property type="project" value="UniProtKB-KW"/>
</dbReference>
<feature type="binding site" evidence="13">
    <location>
        <begin position="663"/>
        <end position="668"/>
    </location>
    <ligand>
        <name>GTP</name>
        <dbReference type="ChEBI" id="CHEBI:37565"/>
    </ligand>
</feature>
<evidence type="ECO:0000256" key="14">
    <source>
        <dbReference type="SAM" id="MobiDB-lite"/>
    </source>
</evidence>
<keyword evidence="5" id="KW-0548">Nucleotidyltransferase</keyword>
<dbReference type="SUPFAM" id="SSF50249">
    <property type="entry name" value="Nucleic acid-binding proteins"/>
    <property type="match status" value="1"/>
</dbReference>
<dbReference type="GO" id="GO:0005524">
    <property type="term" value="F:ATP binding"/>
    <property type="evidence" value="ECO:0007669"/>
    <property type="project" value="InterPro"/>
</dbReference>
<dbReference type="Proteomes" id="UP000195557">
    <property type="component" value="Unassembled WGS sequence"/>
</dbReference>
<dbReference type="PANTHER" id="PTHR10367">
    <property type="entry name" value="MRNA-CAPPING ENZYME"/>
    <property type="match status" value="1"/>
</dbReference>
<reference evidence="16" key="1">
    <citation type="submission" date="2017-04" db="EMBL/GenBank/DDBJ databases">
        <title>Population genomics of picophytoplankton unveils novel chromosome hypervariability.</title>
        <authorList>
            <consortium name="DOE Joint Genome Institute"/>
            <person name="Blanc-Mathieu R."/>
            <person name="Krasovec M."/>
            <person name="Hebrard M."/>
            <person name="Yau S."/>
            <person name="Desgranges E."/>
            <person name="Martin J."/>
            <person name="Schackwitz W."/>
            <person name="Kuo A."/>
            <person name="Salin G."/>
            <person name="Donnadieu C."/>
            <person name="Desdevises Y."/>
            <person name="Sanchez-Ferandin S."/>
            <person name="Moreau H."/>
            <person name="Rivals E."/>
            <person name="Grigoriev I.V."/>
            <person name="Grimsley N."/>
            <person name="Eyre-Walker A."/>
            <person name="Piganeau G."/>
        </authorList>
    </citation>
    <scope>NUCLEOTIDE SEQUENCE [LARGE SCALE GENOMIC DNA]</scope>
    <source>
        <strain evidence="16">RCC 1115</strain>
    </source>
</reference>
<feature type="domain" description="Tyrosine specific protein phosphatases" evidence="15">
    <location>
        <begin position="190"/>
        <end position="238"/>
    </location>
</feature>
<evidence type="ECO:0000256" key="3">
    <source>
        <dbReference type="ARBA" id="ARBA00022664"/>
    </source>
</evidence>
<comment type="subcellular location">
    <subcellularLocation>
        <location evidence="1">Nucleus</location>
    </subcellularLocation>
</comment>
<dbReference type="PROSITE" id="PS50056">
    <property type="entry name" value="TYR_PHOSPHATASE_2"/>
    <property type="match status" value="1"/>
</dbReference>
<feature type="compositionally biased region" description="Polar residues" evidence="14">
    <location>
        <begin position="72"/>
        <end position="84"/>
    </location>
</feature>